<sequence length="236" mass="25908">MSTFKKFYLLPGGRIVCVEGKTVSVWNWERDCPRSNLDLFEYAADVNASSEGQELEEATPEWEESLGVLNMNDPCTGPFFIHDSARLVIRTGKIQILGLVVPDNTLNVSSSSDLSSSSPLRPPMLVVLADASEIDIDFFKAGQVEPRWSLAGYKRALVSGVIRGEISRRLALVTYCWPGDPVERGGTLTSSGAAGPPLDSAQIRKYYMVSLSTAVFLELENRIVGLSCGIYTFIEF</sequence>
<accession>A0A5C3KVI7</accession>
<dbReference type="Proteomes" id="UP000307440">
    <property type="component" value="Unassembled WGS sequence"/>
</dbReference>
<evidence type="ECO:0000313" key="2">
    <source>
        <dbReference type="Proteomes" id="UP000307440"/>
    </source>
</evidence>
<proteinExistence type="predicted"/>
<reference evidence="1 2" key="1">
    <citation type="journal article" date="2019" name="Nat. Ecol. Evol.">
        <title>Megaphylogeny resolves global patterns of mushroom evolution.</title>
        <authorList>
            <person name="Varga T."/>
            <person name="Krizsan K."/>
            <person name="Foldi C."/>
            <person name="Dima B."/>
            <person name="Sanchez-Garcia M."/>
            <person name="Sanchez-Ramirez S."/>
            <person name="Szollosi G.J."/>
            <person name="Szarkandi J.G."/>
            <person name="Papp V."/>
            <person name="Albert L."/>
            <person name="Andreopoulos W."/>
            <person name="Angelini C."/>
            <person name="Antonin V."/>
            <person name="Barry K.W."/>
            <person name="Bougher N.L."/>
            <person name="Buchanan P."/>
            <person name="Buyck B."/>
            <person name="Bense V."/>
            <person name="Catcheside P."/>
            <person name="Chovatia M."/>
            <person name="Cooper J."/>
            <person name="Damon W."/>
            <person name="Desjardin D."/>
            <person name="Finy P."/>
            <person name="Geml J."/>
            <person name="Haridas S."/>
            <person name="Hughes K."/>
            <person name="Justo A."/>
            <person name="Karasinski D."/>
            <person name="Kautmanova I."/>
            <person name="Kiss B."/>
            <person name="Kocsube S."/>
            <person name="Kotiranta H."/>
            <person name="LaButti K.M."/>
            <person name="Lechner B.E."/>
            <person name="Liimatainen K."/>
            <person name="Lipzen A."/>
            <person name="Lukacs Z."/>
            <person name="Mihaltcheva S."/>
            <person name="Morgado L.N."/>
            <person name="Niskanen T."/>
            <person name="Noordeloos M.E."/>
            <person name="Ohm R.A."/>
            <person name="Ortiz-Santana B."/>
            <person name="Ovrebo C."/>
            <person name="Racz N."/>
            <person name="Riley R."/>
            <person name="Savchenko A."/>
            <person name="Shiryaev A."/>
            <person name="Soop K."/>
            <person name="Spirin V."/>
            <person name="Szebenyi C."/>
            <person name="Tomsovsky M."/>
            <person name="Tulloss R.E."/>
            <person name="Uehling J."/>
            <person name="Grigoriev I.V."/>
            <person name="Vagvolgyi C."/>
            <person name="Papp T."/>
            <person name="Martin F.M."/>
            <person name="Miettinen O."/>
            <person name="Hibbett D.S."/>
            <person name="Nagy L.G."/>
        </authorList>
    </citation>
    <scope>NUCLEOTIDE SEQUENCE [LARGE SCALE GENOMIC DNA]</scope>
    <source>
        <strain evidence="1 2">CBS 121175</strain>
    </source>
</reference>
<name>A0A5C3KVI7_COPMA</name>
<dbReference type="AlphaFoldDB" id="A0A5C3KVI7"/>
<dbReference type="EMBL" id="ML210198">
    <property type="protein sequence ID" value="TFK24556.1"/>
    <property type="molecule type" value="Genomic_DNA"/>
</dbReference>
<gene>
    <name evidence="1" type="ORF">FA15DRAFT_669417</name>
</gene>
<keyword evidence="2" id="KW-1185">Reference proteome</keyword>
<evidence type="ECO:0000313" key="1">
    <source>
        <dbReference type="EMBL" id="TFK24556.1"/>
    </source>
</evidence>
<organism evidence="1 2">
    <name type="scientific">Coprinopsis marcescibilis</name>
    <name type="common">Agaric fungus</name>
    <name type="synonym">Psathyrella marcescibilis</name>
    <dbReference type="NCBI Taxonomy" id="230819"/>
    <lineage>
        <taxon>Eukaryota</taxon>
        <taxon>Fungi</taxon>
        <taxon>Dikarya</taxon>
        <taxon>Basidiomycota</taxon>
        <taxon>Agaricomycotina</taxon>
        <taxon>Agaricomycetes</taxon>
        <taxon>Agaricomycetidae</taxon>
        <taxon>Agaricales</taxon>
        <taxon>Agaricineae</taxon>
        <taxon>Psathyrellaceae</taxon>
        <taxon>Coprinopsis</taxon>
    </lineage>
</organism>
<protein>
    <submittedName>
        <fullName evidence="1">Uncharacterized protein</fullName>
    </submittedName>
</protein>